<comment type="similarity">
    <text evidence="1">Belongs to the enoyl-CoA hydratase/isomerase family.</text>
</comment>
<dbReference type="NCBIfam" id="NF006109">
    <property type="entry name" value="PRK08260.1"/>
    <property type="match status" value="1"/>
</dbReference>
<protein>
    <submittedName>
        <fullName evidence="2">Enoyl-CoA hydratase</fullName>
    </submittedName>
</protein>
<dbReference type="SUPFAM" id="SSF52096">
    <property type="entry name" value="ClpP/crotonase"/>
    <property type="match status" value="1"/>
</dbReference>
<evidence type="ECO:0000256" key="1">
    <source>
        <dbReference type="ARBA" id="ARBA00005254"/>
    </source>
</evidence>
<reference evidence="2 3" key="1">
    <citation type="submission" date="2016-05" db="EMBL/GenBank/DDBJ databases">
        <title>Genome Sequence of Pseudomonas citronellolis Strain SJTE-3, an Estrogens and Persistent Organic Pollutants degradation strain.</title>
        <authorList>
            <person name="Liang R."/>
        </authorList>
    </citation>
    <scope>NUCLEOTIDE SEQUENCE [LARGE SCALE GENOMIC DNA]</scope>
    <source>
        <strain evidence="2 3">SJTE-3</strain>
    </source>
</reference>
<dbReference type="Pfam" id="PF00378">
    <property type="entry name" value="ECH_1"/>
    <property type="match status" value="1"/>
</dbReference>
<accession>A0A1A9KKL4</accession>
<dbReference type="Proteomes" id="UP000077748">
    <property type="component" value="Chromosome"/>
</dbReference>
<name>A0A1A9KKL4_9PSED</name>
<dbReference type="InterPro" id="IPR001753">
    <property type="entry name" value="Enoyl-CoA_hydra/iso"/>
</dbReference>
<organism evidence="2 3">
    <name type="scientific">Pseudomonas citronellolis</name>
    <dbReference type="NCBI Taxonomy" id="53408"/>
    <lineage>
        <taxon>Bacteria</taxon>
        <taxon>Pseudomonadati</taxon>
        <taxon>Pseudomonadota</taxon>
        <taxon>Gammaproteobacteria</taxon>
        <taxon>Pseudomonadales</taxon>
        <taxon>Pseudomonadaceae</taxon>
        <taxon>Pseudomonas</taxon>
    </lineage>
</organism>
<dbReference type="PANTHER" id="PTHR43684:SF4">
    <property type="entry name" value="ENOYL-COA HYDRATASE_ISOMERASE FAMILY PROTEIN (AFU_ORTHOLOGUE AFUA_1G01890)"/>
    <property type="match status" value="1"/>
</dbReference>
<dbReference type="GO" id="GO:0003824">
    <property type="term" value="F:catalytic activity"/>
    <property type="evidence" value="ECO:0007669"/>
    <property type="project" value="UniProtKB-ARBA"/>
</dbReference>
<dbReference type="CDD" id="cd06558">
    <property type="entry name" value="crotonase-like"/>
    <property type="match status" value="1"/>
</dbReference>
<sequence length="284" mass="30593">MTCPKFDNLKLSLDEDGIAVLYLKRPDKLNAFTSAMVGEFLAALDYTDAEDRVRALVVTGCGRAFCAGADLSAGAGSFDYAADEVMRDEGGLLTLRIFRSLKPIIAAVNGAAVGVGATLQLAMDARLASTEARFGFVFARRGIVPEAASSWFLSRAVGVSTALQWCYSGRLVKADEALARGLLHSTHDPEKLLGAAKELARSFVEHSAPVSLAVTRQMIWRMSAAEHPMAAHQLDSRAVQERGRSADAREGVAAFLEKRPAQFPGRVSSDLPTCFDWSGEPQFH</sequence>
<proteinExistence type="inferred from homology"/>
<gene>
    <name evidence="2" type="ORF">A9C11_27520</name>
</gene>
<dbReference type="EMBL" id="CP015878">
    <property type="protein sequence ID" value="ANI17503.1"/>
    <property type="molecule type" value="Genomic_DNA"/>
</dbReference>
<dbReference type="RefSeq" id="WP_064584414.1">
    <property type="nucleotide sequence ID" value="NZ_CP015878.1"/>
</dbReference>
<dbReference type="InterPro" id="IPR029045">
    <property type="entry name" value="ClpP/crotonase-like_dom_sf"/>
</dbReference>
<evidence type="ECO:0000313" key="2">
    <source>
        <dbReference type="EMBL" id="ANI17503.1"/>
    </source>
</evidence>
<dbReference type="InterPro" id="IPR014748">
    <property type="entry name" value="Enoyl-CoA_hydra_C"/>
</dbReference>
<evidence type="ECO:0000313" key="3">
    <source>
        <dbReference type="Proteomes" id="UP000077748"/>
    </source>
</evidence>
<dbReference type="InterPro" id="IPR051053">
    <property type="entry name" value="ECH/Chromodomain_protein"/>
</dbReference>
<dbReference type="Gene3D" id="3.90.226.10">
    <property type="entry name" value="2-enoyl-CoA Hydratase, Chain A, domain 1"/>
    <property type="match status" value="1"/>
</dbReference>
<dbReference type="AlphaFoldDB" id="A0A1A9KKL4"/>
<dbReference type="Gene3D" id="1.10.12.10">
    <property type="entry name" value="Lyase 2-enoyl-coa Hydratase, Chain A, domain 2"/>
    <property type="match status" value="1"/>
</dbReference>
<dbReference type="PANTHER" id="PTHR43684">
    <property type="match status" value="1"/>
</dbReference>